<dbReference type="OrthoDB" id="9805802at2"/>
<dbReference type="GO" id="GO:0016887">
    <property type="term" value="F:ATP hydrolysis activity"/>
    <property type="evidence" value="ECO:0007669"/>
    <property type="project" value="InterPro"/>
</dbReference>
<dbReference type="AlphaFoldDB" id="A0A433WB65"/>
<organism evidence="3 4">
    <name type="scientific">Chitinophaga solisilvae</name>
    <dbReference type="NCBI Taxonomy" id="1233460"/>
    <lineage>
        <taxon>Bacteria</taxon>
        <taxon>Pseudomonadati</taxon>
        <taxon>Bacteroidota</taxon>
        <taxon>Chitinophagia</taxon>
        <taxon>Chitinophagales</taxon>
        <taxon>Chitinophagaceae</taxon>
        <taxon>Chitinophaga</taxon>
    </lineage>
</organism>
<dbReference type="SUPFAM" id="SSF52540">
    <property type="entry name" value="P-loop containing nucleoside triphosphate hydrolases"/>
    <property type="match status" value="1"/>
</dbReference>
<evidence type="ECO:0000313" key="3">
    <source>
        <dbReference type="EMBL" id="NSL88964.1"/>
    </source>
</evidence>
<gene>
    <name evidence="3" type="ORF">ECE50_019135</name>
</gene>
<accession>A0A433WB65</accession>
<keyword evidence="4" id="KW-1185">Reference proteome</keyword>
<dbReference type="Gene3D" id="3.40.50.300">
    <property type="entry name" value="P-loop containing nucleotide triphosphate hydrolases"/>
    <property type="match status" value="1"/>
</dbReference>
<evidence type="ECO:0000259" key="2">
    <source>
        <dbReference type="Pfam" id="PF13476"/>
    </source>
</evidence>
<feature type="domain" description="ATPase AAA-type core" evidence="1">
    <location>
        <begin position="235"/>
        <end position="323"/>
    </location>
</feature>
<dbReference type="GO" id="GO:0006302">
    <property type="term" value="P:double-strand break repair"/>
    <property type="evidence" value="ECO:0007669"/>
    <property type="project" value="InterPro"/>
</dbReference>
<sequence length="424" mass="48077">MLIKKLTLTNFRAYIQAEFDFQAGLNLLVGINGVGKTSVLDALRICLSIIYPEISKTKQRKESFKETDIKIGSTSLQMSCDFSHLGVDYNLLIVKRKENIIENKTTNIREQVIDVPDQEIITPKIDIGDKNYSNSGNDPIGVFFSTKRSLVEDTKVSKTVAQAGQAAAHAEALSENRVLNLRLFTDWYRAQKALSIEDVQIGNNLTAIQSVVESFLPGFHNLRAEENDGKFQLWIDKNGIPLTIYQLSDGERGMLAVAIDIARRLVLANPVSENPVKSGDGIVFIDELDLHLHPKWQRSIAYNLVRIFPNCQFIATTHSPQIIPSLAPEKIQFIDNDRVFNPERSLGVDTNWILKYLMDTNDRPAWANEAITKIEDLINEGDFEEARRLMTDYKNREVDLPEWASLEARIARLEIIEEDDEEDK</sequence>
<dbReference type="GO" id="GO:0005524">
    <property type="term" value="F:ATP binding"/>
    <property type="evidence" value="ECO:0007669"/>
    <property type="project" value="InterPro"/>
</dbReference>
<dbReference type="Pfam" id="PF13304">
    <property type="entry name" value="AAA_21"/>
    <property type="match status" value="1"/>
</dbReference>
<feature type="domain" description="Rad50/SbcC-type AAA" evidence="2">
    <location>
        <begin position="5"/>
        <end position="114"/>
    </location>
</feature>
<dbReference type="PANTHER" id="PTHR32182:SF23">
    <property type="entry name" value="ATP BINDING PROTEIN"/>
    <property type="match status" value="1"/>
</dbReference>
<dbReference type="InterPro" id="IPR027417">
    <property type="entry name" value="P-loop_NTPase"/>
</dbReference>
<dbReference type="InterPro" id="IPR003959">
    <property type="entry name" value="ATPase_AAA_core"/>
</dbReference>
<dbReference type="Pfam" id="PF13476">
    <property type="entry name" value="AAA_23"/>
    <property type="match status" value="1"/>
</dbReference>
<protein>
    <submittedName>
        <fullName evidence="3">AAA family ATPase</fullName>
    </submittedName>
</protein>
<name>A0A433WB65_9BACT</name>
<dbReference type="PANTHER" id="PTHR32182">
    <property type="entry name" value="DNA REPLICATION AND REPAIR PROTEIN RECF"/>
    <property type="match status" value="1"/>
</dbReference>
<dbReference type="Proteomes" id="UP000281028">
    <property type="component" value="Unassembled WGS sequence"/>
</dbReference>
<evidence type="ECO:0000259" key="1">
    <source>
        <dbReference type="Pfam" id="PF13304"/>
    </source>
</evidence>
<dbReference type="GO" id="GO:0000731">
    <property type="term" value="P:DNA synthesis involved in DNA repair"/>
    <property type="evidence" value="ECO:0007669"/>
    <property type="project" value="TreeGrafter"/>
</dbReference>
<proteinExistence type="predicted"/>
<evidence type="ECO:0000313" key="4">
    <source>
        <dbReference type="Proteomes" id="UP000281028"/>
    </source>
</evidence>
<reference evidence="3" key="1">
    <citation type="submission" date="2020-05" db="EMBL/GenBank/DDBJ databases">
        <title>Chitinophaga laudate sp. nov., isolated from a tropical peat swamp.</title>
        <authorList>
            <person name="Goh C.B.S."/>
            <person name="Lee M.S."/>
            <person name="Parimannan S."/>
            <person name="Pasbakhsh P."/>
            <person name="Yule C.M."/>
            <person name="Rajandas H."/>
            <person name="Loke S."/>
            <person name="Croft L."/>
            <person name="Tan J.B.L."/>
        </authorList>
    </citation>
    <scope>NUCLEOTIDE SEQUENCE</scope>
    <source>
        <strain evidence="3">Mgbs1</strain>
    </source>
</reference>
<dbReference type="EMBL" id="RIAR02000001">
    <property type="protein sequence ID" value="NSL88964.1"/>
    <property type="molecule type" value="Genomic_DNA"/>
</dbReference>
<dbReference type="InterPro" id="IPR038729">
    <property type="entry name" value="Rad50/SbcC_AAA"/>
</dbReference>
<comment type="caution">
    <text evidence="3">The sequence shown here is derived from an EMBL/GenBank/DDBJ whole genome shotgun (WGS) entry which is preliminary data.</text>
</comment>